<reference evidence="2" key="1">
    <citation type="submission" date="2020-01" db="EMBL/GenBank/DDBJ databases">
        <title>Identification and distribution of gene clusters putatively required for synthesis of sphingolipid metabolism inhibitors in phylogenetically diverse species of the filamentous fungus Fusarium.</title>
        <authorList>
            <person name="Kim H.-S."/>
            <person name="Busman M."/>
            <person name="Brown D.W."/>
            <person name="Divon H."/>
            <person name="Uhlig S."/>
            <person name="Proctor R.H."/>
        </authorList>
    </citation>
    <scope>NUCLEOTIDE SEQUENCE</scope>
    <source>
        <strain evidence="2">NRRL 53441</strain>
    </source>
</reference>
<dbReference type="EMBL" id="JAADJG010000251">
    <property type="protein sequence ID" value="KAF4450384.1"/>
    <property type="molecule type" value="Genomic_DNA"/>
</dbReference>
<feature type="region of interest" description="Disordered" evidence="1">
    <location>
        <begin position="374"/>
        <end position="406"/>
    </location>
</feature>
<gene>
    <name evidence="2" type="ORF">F53441_6508</name>
</gene>
<dbReference type="AlphaFoldDB" id="A0A8H4KJH1"/>
<protein>
    <submittedName>
        <fullName evidence="2">Uncharacterized protein</fullName>
    </submittedName>
</protein>
<dbReference type="OrthoDB" id="191139at2759"/>
<organism evidence="2 3">
    <name type="scientific">Fusarium austroafricanum</name>
    <dbReference type="NCBI Taxonomy" id="2364996"/>
    <lineage>
        <taxon>Eukaryota</taxon>
        <taxon>Fungi</taxon>
        <taxon>Dikarya</taxon>
        <taxon>Ascomycota</taxon>
        <taxon>Pezizomycotina</taxon>
        <taxon>Sordariomycetes</taxon>
        <taxon>Hypocreomycetidae</taxon>
        <taxon>Hypocreales</taxon>
        <taxon>Nectriaceae</taxon>
        <taxon>Fusarium</taxon>
        <taxon>Fusarium concolor species complex</taxon>
    </lineage>
</organism>
<feature type="compositionally biased region" description="Basic and acidic residues" evidence="1">
    <location>
        <begin position="385"/>
        <end position="394"/>
    </location>
</feature>
<name>A0A8H4KJH1_9HYPO</name>
<evidence type="ECO:0000313" key="3">
    <source>
        <dbReference type="Proteomes" id="UP000605986"/>
    </source>
</evidence>
<sequence length="406" mass="47334">MGQKRHPVTCLLTGESKFIKRIPDATFGLATFKARDYQNAIAEWDLDRDRLEALCLHRYCGLHSDPSWGKASLVFPFAAYEAKGWSGDPREARRQACSAGAVYLDMLDRLTRVPGKPGQFDGAYQTEDSRNSQVFVFTSFGAHWHILVGYRRQRLAREHAGHPGMSKTVYDFQRIWSGRVSIERRAWELLSLIDQIHLWGATDFRDFIIRRLKPWHEFGKRCYVNDIDFVTTSPDKSIRLNEKFHRYYFPRPCMELAEWTKHFPPETQLKFRDALAHFVLQANSSYRLETRARSDAFPSLLNCIIGTCSTSQEVGYPLASLEEVETHLRDFHSEDLGDQRPRIWEVGDRRFMAEKFILHENDIEGIDKTGVKRKTKDIIADEESGQDKSDETPKEKKRKRRSYYRI</sequence>
<accession>A0A8H4KJH1</accession>
<evidence type="ECO:0000256" key="1">
    <source>
        <dbReference type="SAM" id="MobiDB-lite"/>
    </source>
</evidence>
<dbReference type="Proteomes" id="UP000605986">
    <property type="component" value="Unassembled WGS sequence"/>
</dbReference>
<feature type="compositionally biased region" description="Basic residues" evidence="1">
    <location>
        <begin position="395"/>
        <end position="406"/>
    </location>
</feature>
<evidence type="ECO:0000313" key="2">
    <source>
        <dbReference type="EMBL" id="KAF4450384.1"/>
    </source>
</evidence>
<proteinExistence type="predicted"/>
<keyword evidence="3" id="KW-1185">Reference proteome</keyword>
<comment type="caution">
    <text evidence="2">The sequence shown here is derived from an EMBL/GenBank/DDBJ whole genome shotgun (WGS) entry which is preliminary data.</text>
</comment>